<proteinExistence type="predicted"/>
<dbReference type="AlphaFoldDB" id="A0A392T8I3"/>
<comment type="caution">
    <text evidence="1">The sequence shown here is derived from an EMBL/GenBank/DDBJ whole genome shotgun (WGS) entry which is preliminary data.</text>
</comment>
<evidence type="ECO:0000313" key="2">
    <source>
        <dbReference type="Proteomes" id="UP000265520"/>
    </source>
</evidence>
<feature type="non-terminal residue" evidence="1">
    <location>
        <position position="19"/>
    </location>
</feature>
<sequence length="19" mass="2254">MAEKACVKRLLKEYRALCK</sequence>
<dbReference type="Proteomes" id="UP000265520">
    <property type="component" value="Unassembled WGS sequence"/>
</dbReference>
<reference evidence="1 2" key="1">
    <citation type="journal article" date="2018" name="Front. Plant Sci.">
        <title>Red Clover (Trifolium pratense) and Zigzag Clover (T. medium) - A Picture of Genomic Similarities and Differences.</title>
        <authorList>
            <person name="Dluhosova J."/>
            <person name="Istvanek J."/>
            <person name="Nedelnik J."/>
            <person name="Repkova J."/>
        </authorList>
    </citation>
    <scope>NUCLEOTIDE SEQUENCE [LARGE SCALE GENOMIC DNA]</scope>
    <source>
        <strain evidence="2">cv. 10/8</strain>
        <tissue evidence="1">Leaf</tissue>
    </source>
</reference>
<name>A0A392T8I3_9FABA</name>
<accession>A0A392T8I3</accession>
<evidence type="ECO:0000313" key="1">
    <source>
        <dbReference type="EMBL" id="MCI57132.1"/>
    </source>
</evidence>
<organism evidence="1 2">
    <name type="scientific">Trifolium medium</name>
    <dbReference type="NCBI Taxonomy" id="97028"/>
    <lineage>
        <taxon>Eukaryota</taxon>
        <taxon>Viridiplantae</taxon>
        <taxon>Streptophyta</taxon>
        <taxon>Embryophyta</taxon>
        <taxon>Tracheophyta</taxon>
        <taxon>Spermatophyta</taxon>
        <taxon>Magnoliopsida</taxon>
        <taxon>eudicotyledons</taxon>
        <taxon>Gunneridae</taxon>
        <taxon>Pentapetalae</taxon>
        <taxon>rosids</taxon>
        <taxon>fabids</taxon>
        <taxon>Fabales</taxon>
        <taxon>Fabaceae</taxon>
        <taxon>Papilionoideae</taxon>
        <taxon>50 kb inversion clade</taxon>
        <taxon>NPAAA clade</taxon>
        <taxon>Hologalegina</taxon>
        <taxon>IRL clade</taxon>
        <taxon>Trifolieae</taxon>
        <taxon>Trifolium</taxon>
    </lineage>
</organism>
<protein>
    <submittedName>
        <fullName evidence="1">Uncharacterized protein</fullName>
    </submittedName>
</protein>
<dbReference type="EMBL" id="LXQA010523857">
    <property type="protein sequence ID" value="MCI57132.1"/>
    <property type="molecule type" value="Genomic_DNA"/>
</dbReference>
<keyword evidence="2" id="KW-1185">Reference proteome</keyword>